<evidence type="ECO:0000313" key="2">
    <source>
        <dbReference type="Proteomes" id="UP001497480"/>
    </source>
</evidence>
<keyword evidence="2" id="KW-1185">Reference proteome</keyword>
<proteinExistence type="predicted"/>
<dbReference type="EMBL" id="CAXHTB010000004">
    <property type="protein sequence ID" value="CAL0304994.1"/>
    <property type="molecule type" value="Genomic_DNA"/>
</dbReference>
<sequence length="137" mass="15178">MPELELVESLLVTDVGAFSALVGVATLGSEYNSNKASERLGIERFQELSGKVRCEALVPSLLLRKALTLQVLLPSASQSARLSGITSYHGKKNLLTGKFQRSGLRSWRKERKYRFNPPPNLTDSLKLEGSLNYELVE</sequence>
<protein>
    <submittedName>
        <fullName evidence="1">Uncharacterized protein</fullName>
    </submittedName>
</protein>
<gene>
    <name evidence="1" type="ORF">LLUT_LOCUS6054</name>
</gene>
<name>A0AAV1W7I8_LUPLU</name>
<reference evidence="1 2" key="1">
    <citation type="submission" date="2024-03" db="EMBL/GenBank/DDBJ databases">
        <authorList>
            <person name="Martinez-Hernandez J."/>
        </authorList>
    </citation>
    <scope>NUCLEOTIDE SEQUENCE [LARGE SCALE GENOMIC DNA]</scope>
</reference>
<evidence type="ECO:0000313" key="1">
    <source>
        <dbReference type="EMBL" id="CAL0304994.1"/>
    </source>
</evidence>
<organism evidence="1 2">
    <name type="scientific">Lupinus luteus</name>
    <name type="common">European yellow lupine</name>
    <dbReference type="NCBI Taxonomy" id="3873"/>
    <lineage>
        <taxon>Eukaryota</taxon>
        <taxon>Viridiplantae</taxon>
        <taxon>Streptophyta</taxon>
        <taxon>Embryophyta</taxon>
        <taxon>Tracheophyta</taxon>
        <taxon>Spermatophyta</taxon>
        <taxon>Magnoliopsida</taxon>
        <taxon>eudicotyledons</taxon>
        <taxon>Gunneridae</taxon>
        <taxon>Pentapetalae</taxon>
        <taxon>rosids</taxon>
        <taxon>fabids</taxon>
        <taxon>Fabales</taxon>
        <taxon>Fabaceae</taxon>
        <taxon>Papilionoideae</taxon>
        <taxon>50 kb inversion clade</taxon>
        <taxon>genistoids sensu lato</taxon>
        <taxon>core genistoids</taxon>
        <taxon>Genisteae</taxon>
        <taxon>Lupinus</taxon>
    </lineage>
</organism>
<comment type="caution">
    <text evidence="1">The sequence shown here is derived from an EMBL/GenBank/DDBJ whole genome shotgun (WGS) entry which is preliminary data.</text>
</comment>
<accession>A0AAV1W7I8</accession>
<dbReference type="AlphaFoldDB" id="A0AAV1W7I8"/>
<dbReference type="Proteomes" id="UP001497480">
    <property type="component" value="Unassembled WGS sequence"/>
</dbReference>